<dbReference type="GO" id="GO:0003923">
    <property type="term" value="F:GPI-anchor transamidase activity"/>
    <property type="evidence" value="ECO:0007669"/>
    <property type="project" value="InterPro"/>
</dbReference>
<dbReference type="UniPathway" id="UPA00196"/>
<sequence length="463" mass="55109">MKLEIFLNFFILVAVKCVIASVNFTGLDTKNIKGKYKELESSFKKENTNKLFLNELKKSNYKNINVIALSTSRHYFNYRHTSNLLIAYKYLKNLGDIMDKNILLMIPFDQACDCRNIIEGTIFKEYEEFPGENIDGKKENPNLYKNLDIDYKNNNVRDEQIRRVIRHRYDGFTPQKNRLYTNGDKKKNLFIYMTGHGGVNFLKIQEFNIMSSSEFNLYIQELLIKNIYKYIFVIIDTCQGYSFYDDVLKFIYKNKINNVFLLSSSNRTENSYSLFSSKYLSVSTVDRFTYNFFNYLENIYRIYPTEPHKSAKSFSLYNILNYLKTQDIISEPTINNSNFSSSTFLHDKNILFYNSNLLIISRDLYESEYKQGYMKKKEERLSFQNICLGDLSFCGHIKSNIYRNMISLYENRSYYSVTETYLDEETYFTDYYFTSKAVDTNYSIKILLVLFFILLFILFFFFK</sequence>
<dbReference type="Gene3D" id="3.40.50.1460">
    <property type="match status" value="1"/>
</dbReference>
<accession>A0A1J1H5H0</accession>
<dbReference type="GO" id="GO:0006508">
    <property type="term" value="P:proteolysis"/>
    <property type="evidence" value="ECO:0007669"/>
    <property type="project" value="InterPro"/>
</dbReference>
<keyword evidence="3" id="KW-0337">GPI-anchor biosynthesis</keyword>
<evidence type="ECO:0000256" key="6">
    <source>
        <dbReference type="SAM" id="SignalP"/>
    </source>
</evidence>
<dbReference type="AlphaFoldDB" id="A0A1J1H5H0"/>
<feature type="chain" id="PRO_5012091302" evidence="6">
    <location>
        <begin position="21"/>
        <end position="463"/>
    </location>
</feature>
<dbReference type="OrthoDB" id="192611at2759"/>
<evidence type="ECO:0000256" key="5">
    <source>
        <dbReference type="SAM" id="Phobius"/>
    </source>
</evidence>
<dbReference type="GO" id="GO:0016255">
    <property type="term" value="P:attachment of GPI anchor to protein"/>
    <property type="evidence" value="ECO:0007669"/>
    <property type="project" value="InterPro"/>
</dbReference>
<evidence type="ECO:0000256" key="2">
    <source>
        <dbReference type="ARBA" id="ARBA00009941"/>
    </source>
</evidence>
<dbReference type="GO" id="GO:0042765">
    <property type="term" value="C:GPI-anchor transamidase complex"/>
    <property type="evidence" value="ECO:0007669"/>
    <property type="project" value="InterPro"/>
</dbReference>
<keyword evidence="5" id="KW-0472">Membrane</keyword>
<keyword evidence="5" id="KW-1133">Transmembrane helix</keyword>
<proteinExistence type="inferred from homology"/>
<reference evidence="7 8" key="1">
    <citation type="submission" date="2015-04" db="EMBL/GenBank/DDBJ databases">
        <authorList>
            <consortium name="Pathogen Informatics"/>
        </authorList>
    </citation>
    <scope>NUCLEOTIDE SEQUENCE [LARGE SCALE GENOMIC DNA]</scope>
    <source>
        <strain evidence="7 8">SGS1</strain>
    </source>
</reference>
<dbReference type="InterPro" id="IPR001096">
    <property type="entry name" value="Peptidase_C13"/>
</dbReference>
<dbReference type="PRINTS" id="PR00776">
    <property type="entry name" value="HEMOGLOBNASE"/>
</dbReference>
<evidence type="ECO:0000313" key="8">
    <source>
        <dbReference type="Proteomes" id="UP000220158"/>
    </source>
</evidence>
<gene>
    <name evidence="7" type="primary">GPI8</name>
    <name evidence="7" type="ORF">PRELSG_0925900</name>
</gene>
<dbReference type="GO" id="GO:0006506">
    <property type="term" value="P:GPI anchor biosynthetic process"/>
    <property type="evidence" value="ECO:0007669"/>
    <property type="project" value="UniProtKB-UniPathway"/>
</dbReference>
<evidence type="ECO:0000256" key="4">
    <source>
        <dbReference type="ARBA" id="ARBA00022729"/>
    </source>
</evidence>
<evidence type="ECO:0000256" key="1">
    <source>
        <dbReference type="ARBA" id="ARBA00004687"/>
    </source>
</evidence>
<feature type="transmembrane region" description="Helical" evidence="5">
    <location>
        <begin position="442"/>
        <end position="462"/>
    </location>
</feature>
<dbReference type="Pfam" id="PF01650">
    <property type="entry name" value="Peptidase_C13"/>
    <property type="match status" value="1"/>
</dbReference>
<dbReference type="EMBL" id="LN835304">
    <property type="protein sequence ID" value="CRH00159.1"/>
    <property type="molecule type" value="Genomic_DNA"/>
</dbReference>
<comment type="pathway">
    <text evidence="1">Glycolipid biosynthesis; glycosylphosphatidylinositol-anchor biosynthesis.</text>
</comment>
<dbReference type="VEuPathDB" id="PlasmoDB:PRELSG_0925900"/>
<evidence type="ECO:0000313" key="7">
    <source>
        <dbReference type="EMBL" id="CRH00159.1"/>
    </source>
</evidence>
<dbReference type="GeneID" id="39736271"/>
<dbReference type="PANTHER" id="PTHR48067">
    <property type="entry name" value="GPI-ANCHOR TRANSAMIDASE"/>
    <property type="match status" value="1"/>
</dbReference>
<dbReference type="PANTHER" id="PTHR48067:SF1">
    <property type="entry name" value="GPI-ANCHOR TRANSAMIDASE"/>
    <property type="match status" value="1"/>
</dbReference>
<keyword evidence="5" id="KW-0812">Transmembrane</keyword>
<name>A0A1J1H5H0_PLARL</name>
<protein>
    <submittedName>
        <fullName evidence="7">GPI-anchor transamidase, putative</fullName>
    </submittedName>
</protein>
<feature type="signal peptide" evidence="6">
    <location>
        <begin position="1"/>
        <end position="20"/>
    </location>
</feature>
<organism evidence="7 8">
    <name type="scientific">Plasmodium relictum</name>
    <dbReference type="NCBI Taxonomy" id="85471"/>
    <lineage>
        <taxon>Eukaryota</taxon>
        <taxon>Sar</taxon>
        <taxon>Alveolata</taxon>
        <taxon>Apicomplexa</taxon>
        <taxon>Aconoidasida</taxon>
        <taxon>Haemosporida</taxon>
        <taxon>Plasmodiidae</taxon>
        <taxon>Plasmodium</taxon>
        <taxon>Plasmodium (Haemamoeba)</taxon>
    </lineage>
</organism>
<dbReference type="InterPro" id="IPR028361">
    <property type="entry name" value="GPI_transamidase"/>
</dbReference>
<keyword evidence="4 6" id="KW-0732">Signal</keyword>
<keyword evidence="8" id="KW-1185">Reference proteome</keyword>
<dbReference type="Proteomes" id="UP000220158">
    <property type="component" value="Chromosome 9"/>
</dbReference>
<dbReference type="KEGG" id="prel:PRELSG_0925900"/>
<comment type="similarity">
    <text evidence="2">Belongs to the peptidase C13 family.</text>
</comment>
<dbReference type="RefSeq" id="XP_028533164.1">
    <property type="nucleotide sequence ID" value="XM_028676702.1"/>
</dbReference>
<evidence type="ECO:0000256" key="3">
    <source>
        <dbReference type="ARBA" id="ARBA00022502"/>
    </source>
</evidence>